<dbReference type="EMBL" id="PVWK01000158">
    <property type="protein sequence ID" value="PSB23856.1"/>
    <property type="molecule type" value="Genomic_DNA"/>
</dbReference>
<keyword evidence="1" id="KW-0472">Membrane</keyword>
<dbReference type="OrthoDB" id="425763at2"/>
<gene>
    <name evidence="2" type="ORF">C7B82_29175</name>
</gene>
<keyword evidence="3" id="KW-1185">Reference proteome</keyword>
<proteinExistence type="predicted"/>
<evidence type="ECO:0000256" key="1">
    <source>
        <dbReference type="SAM" id="Phobius"/>
    </source>
</evidence>
<reference evidence="3" key="1">
    <citation type="submission" date="2018-02" db="EMBL/GenBank/DDBJ databases">
        <authorList>
            <person name="Moore K."/>
            <person name="Momper L."/>
        </authorList>
    </citation>
    <scope>NUCLEOTIDE SEQUENCE [LARGE SCALE GENOMIC DNA]</scope>
    <source>
        <strain evidence="3">ULC18</strain>
    </source>
</reference>
<reference evidence="2 3" key="2">
    <citation type="submission" date="2018-03" db="EMBL/GenBank/DDBJ databases">
        <title>The ancient ancestry and fast evolution of plastids.</title>
        <authorList>
            <person name="Moore K.R."/>
            <person name="Magnabosco C."/>
            <person name="Momper L."/>
            <person name="Gold D.A."/>
            <person name="Bosak T."/>
            <person name="Fournier G.P."/>
        </authorList>
    </citation>
    <scope>NUCLEOTIDE SEQUENCE [LARGE SCALE GENOMIC DNA]</scope>
    <source>
        <strain evidence="2 3">ULC18</strain>
    </source>
</reference>
<protein>
    <submittedName>
        <fullName evidence="2">Uncharacterized protein</fullName>
    </submittedName>
</protein>
<name>A0A2T1DTL8_9CYAN</name>
<comment type="caution">
    <text evidence="2">The sequence shown here is derived from an EMBL/GenBank/DDBJ whole genome shotgun (WGS) entry which is preliminary data.</text>
</comment>
<feature type="transmembrane region" description="Helical" evidence="1">
    <location>
        <begin position="42"/>
        <end position="64"/>
    </location>
</feature>
<keyword evidence="1" id="KW-0812">Transmembrane</keyword>
<dbReference type="Proteomes" id="UP000239576">
    <property type="component" value="Unassembled WGS sequence"/>
</dbReference>
<sequence>MPHLSWHDYLTILSFFASIVGIALLFKGSQAHESDWETTDRVLMLMTFTYWLVYCVTAGLQQFILPQWEVLLWSVKLTGVLAYLLTAACVLSLPLHRVSIRQPE</sequence>
<evidence type="ECO:0000313" key="2">
    <source>
        <dbReference type="EMBL" id="PSB23856.1"/>
    </source>
</evidence>
<keyword evidence="1" id="KW-1133">Transmembrane helix</keyword>
<evidence type="ECO:0000313" key="3">
    <source>
        <dbReference type="Proteomes" id="UP000239576"/>
    </source>
</evidence>
<accession>A0A2T1DTL8</accession>
<dbReference type="AlphaFoldDB" id="A0A2T1DTL8"/>
<feature type="transmembrane region" description="Helical" evidence="1">
    <location>
        <begin position="6"/>
        <end position="26"/>
    </location>
</feature>
<organism evidence="2 3">
    <name type="scientific">Stenomitos frigidus ULC18</name>
    <dbReference type="NCBI Taxonomy" id="2107698"/>
    <lineage>
        <taxon>Bacteria</taxon>
        <taxon>Bacillati</taxon>
        <taxon>Cyanobacteriota</taxon>
        <taxon>Cyanophyceae</taxon>
        <taxon>Leptolyngbyales</taxon>
        <taxon>Leptolyngbyaceae</taxon>
        <taxon>Stenomitos</taxon>
    </lineage>
</organism>
<feature type="transmembrane region" description="Helical" evidence="1">
    <location>
        <begin position="70"/>
        <end position="93"/>
    </location>
</feature>
<dbReference type="RefSeq" id="WP_106260660.1">
    <property type="nucleotide sequence ID" value="NZ_CAWNSW010000147.1"/>
</dbReference>